<proteinExistence type="predicted"/>
<feature type="domain" description="N-acetyltransferase" evidence="1">
    <location>
        <begin position="1"/>
        <end position="148"/>
    </location>
</feature>
<dbReference type="PANTHER" id="PTHR43792">
    <property type="entry name" value="GNAT FAMILY, PUTATIVE (AFU_ORTHOLOGUE AFUA_3G00765)-RELATED-RELATED"/>
    <property type="match status" value="1"/>
</dbReference>
<dbReference type="Pfam" id="PF13302">
    <property type="entry name" value="Acetyltransf_3"/>
    <property type="match status" value="1"/>
</dbReference>
<dbReference type="Proteomes" id="UP000178114">
    <property type="component" value="Unassembled WGS sequence"/>
</dbReference>
<evidence type="ECO:0000313" key="3">
    <source>
        <dbReference type="Proteomes" id="UP000178114"/>
    </source>
</evidence>
<organism evidence="2 3">
    <name type="scientific">Candidatus Giovannonibacteria bacterium RIFCSPLOWO2_01_FULL_45_34</name>
    <dbReference type="NCBI Taxonomy" id="1798351"/>
    <lineage>
        <taxon>Bacteria</taxon>
        <taxon>Candidatus Giovannoniibacteriota</taxon>
    </lineage>
</organism>
<dbReference type="STRING" id="1798351.A2930_01770"/>
<dbReference type="SUPFAM" id="SSF55729">
    <property type="entry name" value="Acyl-CoA N-acyltransferases (Nat)"/>
    <property type="match status" value="1"/>
</dbReference>
<dbReference type="InterPro" id="IPR016181">
    <property type="entry name" value="Acyl_CoA_acyltransferase"/>
</dbReference>
<comment type="caution">
    <text evidence="2">The sequence shown here is derived from an EMBL/GenBank/DDBJ whole genome shotgun (WGS) entry which is preliminary data.</text>
</comment>
<evidence type="ECO:0000259" key="1">
    <source>
        <dbReference type="PROSITE" id="PS51186"/>
    </source>
</evidence>
<dbReference type="PROSITE" id="PS51186">
    <property type="entry name" value="GNAT"/>
    <property type="match status" value="1"/>
</dbReference>
<gene>
    <name evidence="2" type="ORF">A2930_01770</name>
</gene>
<evidence type="ECO:0000313" key="2">
    <source>
        <dbReference type="EMBL" id="OGF80678.1"/>
    </source>
</evidence>
<reference evidence="2 3" key="1">
    <citation type="journal article" date="2016" name="Nat. Commun.">
        <title>Thousands of microbial genomes shed light on interconnected biogeochemical processes in an aquifer system.</title>
        <authorList>
            <person name="Anantharaman K."/>
            <person name="Brown C.T."/>
            <person name="Hug L.A."/>
            <person name="Sharon I."/>
            <person name="Castelle C.J."/>
            <person name="Probst A.J."/>
            <person name="Thomas B.C."/>
            <person name="Singh A."/>
            <person name="Wilkins M.J."/>
            <person name="Karaoz U."/>
            <person name="Brodie E.L."/>
            <person name="Williams K.H."/>
            <person name="Hubbard S.S."/>
            <person name="Banfield J.F."/>
        </authorList>
    </citation>
    <scope>NUCLEOTIDE SEQUENCE [LARGE SCALE GENOMIC DNA]</scope>
</reference>
<sequence length="149" mass="16957">MFSDELFLFELRNEPDVRSASWNAKPVKWEDHVKWLRASLVNVNCSFFILRSDEGCPVGQVRYDVSCKSAEVGISVSSRNSGNGYATRGLQETAILFFQNYPRVQTIFAHIKHDNIASLKIFAKAGYSPPVRVNYEGHDCLEMILNRPQ</sequence>
<dbReference type="InterPro" id="IPR000182">
    <property type="entry name" value="GNAT_dom"/>
</dbReference>
<dbReference type="AlphaFoldDB" id="A0A1F5WYG8"/>
<accession>A0A1F5WYG8</accession>
<protein>
    <recommendedName>
        <fullName evidence="1">N-acetyltransferase domain-containing protein</fullName>
    </recommendedName>
</protein>
<dbReference type="GO" id="GO:0016747">
    <property type="term" value="F:acyltransferase activity, transferring groups other than amino-acyl groups"/>
    <property type="evidence" value="ECO:0007669"/>
    <property type="project" value="InterPro"/>
</dbReference>
<name>A0A1F5WYG8_9BACT</name>
<dbReference type="Gene3D" id="3.40.630.30">
    <property type="match status" value="1"/>
</dbReference>
<dbReference type="EMBL" id="MFID01000031">
    <property type="protein sequence ID" value="OGF80678.1"/>
    <property type="molecule type" value="Genomic_DNA"/>
</dbReference>
<dbReference type="InterPro" id="IPR051531">
    <property type="entry name" value="N-acetyltransferase"/>
</dbReference>